<keyword evidence="4" id="KW-0472">Membrane</keyword>
<organism evidence="6 7">
    <name type="scientific">Polypedilum vanderplanki</name>
    <name type="common">Sleeping chironomid midge</name>
    <dbReference type="NCBI Taxonomy" id="319348"/>
    <lineage>
        <taxon>Eukaryota</taxon>
        <taxon>Metazoa</taxon>
        <taxon>Ecdysozoa</taxon>
        <taxon>Arthropoda</taxon>
        <taxon>Hexapoda</taxon>
        <taxon>Insecta</taxon>
        <taxon>Pterygota</taxon>
        <taxon>Neoptera</taxon>
        <taxon>Endopterygota</taxon>
        <taxon>Diptera</taxon>
        <taxon>Nematocera</taxon>
        <taxon>Chironomoidea</taxon>
        <taxon>Chironomidae</taxon>
        <taxon>Chironominae</taxon>
        <taxon>Polypedilum</taxon>
        <taxon>Polypedilum</taxon>
    </lineage>
</organism>
<dbReference type="InterPro" id="IPR001611">
    <property type="entry name" value="Leu-rich_rpt"/>
</dbReference>
<dbReference type="Pfam" id="PF13855">
    <property type="entry name" value="LRR_8"/>
    <property type="match status" value="1"/>
</dbReference>
<evidence type="ECO:0000256" key="5">
    <source>
        <dbReference type="SAM" id="SignalP"/>
    </source>
</evidence>
<dbReference type="SMART" id="SM00369">
    <property type="entry name" value="LRR_TYP"/>
    <property type="match status" value="4"/>
</dbReference>
<keyword evidence="7" id="KW-1185">Reference proteome</keyword>
<evidence type="ECO:0000313" key="6">
    <source>
        <dbReference type="EMBL" id="KAG5666927.1"/>
    </source>
</evidence>
<feature type="transmembrane region" description="Helical" evidence="4">
    <location>
        <begin position="255"/>
        <end position="276"/>
    </location>
</feature>
<evidence type="ECO:0000256" key="2">
    <source>
        <dbReference type="ARBA" id="ARBA00022729"/>
    </source>
</evidence>
<protein>
    <submittedName>
        <fullName evidence="6">Uncharacterized protein</fullName>
    </submittedName>
</protein>
<keyword evidence="1" id="KW-0433">Leucine-rich repeat</keyword>
<dbReference type="PANTHER" id="PTHR24373:SF275">
    <property type="entry name" value="TIR DOMAIN-CONTAINING PROTEIN"/>
    <property type="match status" value="1"/>
</dbReference>
<name>A0A9J6BB67_POLVA</name>
<dbReference type="PROSITE" id="PS51450">
    <property type="entry name" value="LRR"/>
    <property type="match status" value="2"/>
</dbReference>
<comment type="caution">
    <text evidence="6">The sequence shown here is derived from an EMBL/GenBank/DDBJ whole genome shotgun (WGS) entry which is preliminary data.</text>
</comment>
<reference evidence="6" key="1">
    <citation type="submission" date="2021-03" db="EMBL/GenBank/DDBJ databases">
        <title>Chromosome level genome of the anhydrobiotic midge Polypedilum vanderplanki.</title>
        <authorList>
            <person name="Yoshida Y."/>
            <person name="Kikawada T."/>
            <person name="Gusev O."/>
        </authorList>
    </citation>
    <scope>NUCLEOTIDE SEQUENCE</scope>
    <source>
        <strain evidence="6">NIAS01</strain>
        <tissue evidence="6">Whole body or cell culture</tissue>
    </source>
</reference>
<dbReference type="Gene3D" id="3.80.10.10">
    <property type="entry name" value="Ribonuclease Inhibitor"/>
    <property type="match status" value="1"/>
</dbReference>
<dbReference type="InterPro" id="IPR003591">
    <property type="entry name" value="Leu-rich_rpt_typical-subtyp"/>
</dbReference>
<dbReference type="InterPro" id="IPR032675">
    <property type="entry name" value="LRR_dom_sf"/>
</dbReference>
<keyword evidence="2 5" id="KW-0732">Signal</keyword>
<dbReference type="InterPro" id="IPR050328">
    <property type="entry name" value="Dev_Immune_Receptor"/>
</dbReference>
<dbReference type="EMBL" id="JADBJN010000004">
    <property type="protein sequence ID" value="KAG5666927.1"/>
    <property type="molecule type" value="Genomic_DNA"/>
</dbReference>
<evidence type="ECO:0000256" key="1">
    <source>
        <dbReference type="ARBA" id="ARBA00022614"/>
    </source>
</evidence>
<keyword evidence="4" id="KW-1133">Transmembrane helix</keyword>
<dbReference type="SUPFAM" id="SSF52058">
    <property type="entry name" value="L domain-like"/>
    <property type="match status" value="1"/>
</dbReference>
<proteinExistence type="predicted"/>
<dbReference type="PANTHER" id="PTHR24373">
    <property type="entry name" value="SLIT RELATED LEUCINE-RICH REPEAT NEURONAL PROTEIN"/>
    <property type="match status" value="1"/>
</dbReference>
<evidence type="ECO:0000256" key="4">
    <source>
        <dbReference type="SAM" id="Phobius"/>
    </source>
</evidence>
<dbReference type="OrthoDB" id="676979at2759"/>
<feature type="signal peptide" evidence="5">
    <location>
        <begin position="1"/>
        <end position="20"/>
    </location>
</feature>
<keyword evidence="3" id="KW-0677">Repeat</keyword>
<keyword evidence="4" id="KW-0812">Transmembrane</keyword>
<dbReference type="AlphaFoldDB" id="A0A9J6BB67"/>
<gene>
    <name evidence="6" type="ORF">PVAND_014932</name>
</gene>
<evidence type="ECO:0000313" key="7">
    <source>
        <dbReference type="Proteomes" id="UP001107558"/>
    </source>
</evidence>
<sequence length="318" mass="36954">MRLLTIICLIVIYQTLSIFADNLKNDEKALSCEFNEKPSKVCFIQVKSIITRDFKIQPPINSTSIKIHDLNKNFNVHFMPQNISSTFPELQQMIFDHLALTKVTKSDLIALTKLQFLYLDSNLITKIDSDAFDDLQSLTLLDLDYNRLTSLHPDLFKKLKKLETLSIHDNYLTTLDEKIFSENSKLKSIKLHNNEINELSSHMLNNLKPTDVSLRKNFCIDKEYRGEGIITTYAVDVEKSCKVGRLKILQFFENYSILIIGICFAIILSLIVFLVVKKILKIRRNKRNTPMNYHYARKKPLPTIPEENVYDELDVSRF</sequence>
<dbReference type="Proteomes" id="UP001107558">
    <property type="component" value="Chromosome 4"/>
</dbReference>
<accession>A0A9J6BB67</accession>
<feature type="chain" id="PRO_5039917467" evidence="5">
    <location>
        <begin position="21"/>
        <end position="318"/>
    </location>
</feature>
<evidence type="ECO:0000256" key="3">
    <source>
        <dbReference type="ARBA" id="ARBA00022737"/>
    </source>
</evidence>